<dbReference type="Proteomes" id="UP000789759">
    <property type="component" value="Unassembled WGS sequence"/>
</dbReference>
<evidence type="ECO:0000256" key="1">
    <source>
        <dbReference type="SAM" id="MobiDB-lite"/>
    </source>
</evidence>
<accession>A0A9N9FXS3</accession>
<comment type="caution">
    <text evidence="2">The sequence shown here is derived from an EMBL/GenBank/DDBJ whole genome shotgun (WGS) entry which is preliminary data.</text>
</comment>
<feature type="non-terminal residue" evidence="2">
    <location>
        <position position="57"/>
    </location>
</feature>
<name>A0A9N9FXS3_9GLOM</name>
<reference evidence="2" key="1">
    <citation type="submission" date="2021-06" db="EMBL/GenBank/DDBJ databases">
        <authorList>
            <person name="Kallberg Y."/>
            <person name="Tangrot J."/>
            <person name="Rosling A."/>
        </authorList>
    </citation>
    <scope>NUCLEOTIDE SEQUENCE</scope>
    <source>
        <strain evidence="2">FL966</strain>
    </source>
</reference>
<gene>
    <name evidence="2" type="ORF">CPELLU_LOCUS5624</name>
</gene>
<dbReference type="EMBL" id="CAJVQA010003258">
    <property type="protein sequence ID" value="CAG8570360.1"/>
    <property type="molecule type" value="Genomic_DNA"/>
</dbReference>
<evidence type="ECO:0000313" key="2">
    <source>
        <dbReference type="EMBL" id="CAG8570360.1"/>
    </source>
</evidence>
<organism evidence="2 3">
    <name type="scientific">Cetraspora pellucida</name>
    <dbReference type="NCBI Taxonomy" id="1433469"/>
    <lineage>
        <taxon>Eukaryota</taxon>
        <taxon>Fungi</taxon>
        <taxon>Fungi incertae sedis</taxon>
        <taxon>Mucoromycota</taxon>
        <taxon>Glomeromycotina</taxon>
        <taxon>Glomeromycetes</taxon>
        <taxon>Diversisporales</taxon>
        <taxon>Gigasporaceae</taxon>
        <taxon>Cetraspora</taxon>
    </lineage>
</organism>
<protein>
    <submittedName>
        <fullName evidence="2">4107_t:CDS:1</fullName>
    </submittedName>
</protein>
<proteinExistence type="predicted"/>
<dbReference type="AlphaFoldDB" id="A0A9N9FXS3"/>
<feature type="region of interest" description="Disordered" evidence="1">
    <location>
        <begin position="36"/>
        <end position="57"/>
    </location>
</feature>
<keyword evidence="3" id="KW-1185">Reference proteome</keyword>
<evidence type="ECO:0000313" key="3">
    <source>
        <dbReference type="Proteomes" id="UP000789759"/>
    </source>
</evidence>
<sequence length="57" mass="6909">MSKIDSNFLKYYSDKEDLYNQIEQEFDDEIEENSNIYNDNEKNLNEDDQVNKLPIED</sequence>